<dbReference type="AlphaFoldDB" id="A0A847SPM0"/>
<feature type="domain" description="Glycoside hydrolase 123-like N-terminal" evidence="1">
    <location>
        <begin position="11"/>
        <end position="991"/>
    </location>
</feature>
<accession>A0A847SPM0</accession>
<comment type="caution">
    <text evidence="2">The sequence shown here is derived from an EMBL/GenBank/DDBJ whole genome shotgun (WGS) entry which is preliminary data.</text>
</comment>
<dbReference type="RefSeq" id="WP_168737337.1">
    <property type="nucleotide sequence ID" value="NZ_JABAHZ010000001.1"/>
</dbReference>
<reference evidence="2 3" key="1">
    <citation type="submission" date="2020-04" db="EMBL/GenBank/DDBJ databases">
        <authorList>
            <person name="Yin C."/>
        </authorList>
    </citation>
    <scope>NUCLEOTIDE SEQUENCE [LARGE SCALE GENOMIC DNA]</scope>
    <source>
        <strain evidence="2 3">Ak56</strain>
    </source>
</reference>
<proteinExistence type="predicted"/>
<dbReference type="InterPro" id="IPR045711">
    <property type="entry name" value="GH123-like_N"/>
</dbReference>
<dbReference type="Proteomes" id="UP000552864">
    <property type="component" value="Unassembled WGS sequence"/>
</dbReference>
<evidence type="ECO:0000259" key="1">
    <source>
        <dbReference type="Pfam" id="PF19543"/>
    </source>
</evidence>
<organism evidence="2 3">
    <name type="scientific">Chitinophaga eiseniae</name>
    <dbReference type="NCBI Taxonomy" id="634771"/>
    <lineage>
        <taxon>Bacteria</taxon>
        <taxon>Pseudomonadati</taxon>
        <taxon>Bacteroidota</taxon>
        <taxon>Chitinophagia</taxon>
        <taxon>Chitinophagales</taxon>
        <taxon>Chitinophagaceae</taxon>
        <taxon>Chitinophaga</taxon>
    </lineage>
</organism>
<keyword evidence="3" id="KW-1185">Reference proteome</keyword>
<dbReference type="Pfam" id="PF19543">
    <property type="entry name" value="GH123_N"/>
    <property type="match status" value="1"/>
</dbReference>
<gene>
    <name evidence="2" type="ORF">HGH91_05060</name>
</gene>
<sequence length="993" mass="112827">MAQLPTYGTGQWNEKEFGDHRAVIEVGKPGNAVKVHVPWRRRDDPTRKGLIIVDAFSGKPVKNVYTLTINAEYGDIIFEPVTGPGEYYLYYMPYKLGGSWYFPSTAYLKPDSSYSTTWQQQLNIKDLPDAKVLRFEAINSFNSFYPMEIMATQQEVKELLEKNKEKDFLLFPEDRKFPVRMDSAICQRWIEKGEGGTFYGLASRNEFYVYQLGVFAAFHALKNLRLQFSDLENPTGGKISAAAIRCFNLEGKDWLGQSFKKEVLVDKGDVQSLWIGVDIAKDQQPGVYHGQVKVSAEGVKERSVPVQLTIKDMILEDRGYNELPTLARLNWLDSDIGLDDSVYRPYTPVVVKQRTVNILGRTLRFDKYGFPDKITSSFTGSNDGVNGPSRDILNGAVKMVVVRDGKELEWKGPAPAVHQPSAGAVSWETQLEGDGIVLKVWAKMECDGYINYQLTMKALKDCMVDNMELRIPYARKAAIYMMGLGCKGGVRPERWDWKWEKKKANNMLWMGDVNAGLQCKLKNETPDWALYNFDKTGPYKDWSNDGKGGCHVLEEADKVMLTAFTGQQQLRAGQIIHLNFGLLITPVKPLSQEHWSERYFQADPPLANWRKEASEKGATVMNIHQGNMLNPYINYPFLATDTLTKYVTANRSAGIRTKLYYTVRELTNYTREIWALRSLGDEIFSPGKGSQLADQFADDGVGGNLFSTGGPWLVEHLGKNYDAAWHTPLENSEYDMSIRTQGLSRWHNYYLEGLNWLVKNVGIRGIYLDGVGYDRDIMKRVRKVMDRAADSCLIDFHSGNNFHPSYGLNSPANQYMELFPCLNSLWLGEGYNYNENPDYWLVEVSGIPFGLYSEMLNNCGNAYRGMLFGMTSRLGWTGCDPSALWRLWDRFDIKNARMVGCWDPALPVKCSDSNVKVTVYRQPKKLLIVYASWAENNTNIRLDVDWKSLGWNPKQVSIYFPEVEGLQKGPLVGNLTDIKVEKGRGGFIIIEEK</sequence>
<name>A0A847SPM0_9BACT</name>
<evidence type="ECO:0000313" key="2">
    <source>
        <dbReference type="EMBL" id="NLR77982.1"/>
    </source>
</evidence>
<evidence type="ECO:0000313" key="3">
    <source>
        <dbReference type="Proteomes" id="UP000552864"/>
    </source>
</evidence>
<protein>
    <recommendedName>
        <fullName evidence="1">Glycoside hydrolase 123-like N-terminal domain-containing protein</fullName>
    </recommendedName>
</protein>
<dbReference type="EMBL" id="JABAHZ010000001">
    <property type="protein sequence ID" value="NLR77982.1"/>
    <property type="molecule type" value="Genomic_DNA"/>
</dbReference>